<accession>M0DH94</accession>
<proteinExistence type="predicted"/>
<comment type="caution">
    <text evidence="2">The sequence shown here is derived from an EMBL/GenBank/DDBJ whole genome shotgun (WGS) entry which is preliminary data.</text>
</comment>
<organism evidence="2 3">
    <name type="scientific">Halogeometricum pallidum JCM 14848</name>
    <dbReference type="NCBI Taxonomy" id="1227487"/>
    <lineage>
        <taxon>Archaea</taxon>
        <taxon>Methanobacteriati</taxon>
        <taxon>Methanobacteriota</taxon>
        <taxon>Stenosarchaea group</taxon>
        <taxon>Halobacteria</taxon>
        <taxon>Halobacteriales</taxon>
        <taxon>Haloferacaceae</taxon>
        <taxon>Halogeometricum</taxon>
    </lineage>
</organism>
<dbReference type="InterPro" id="IPR057157">
    <property type="entry name" value="DUF7835"/>
</dbReference>
<gene>
    <name evidence="2" type="ORF">C474_00752</name>
</gene>
<dbReference type="Pfam" id="PF25205">
    <property type="entry name" value="DUF7835"/>
    <property type="match status" value="1"/>
</dbReference>
<protein>
    <recommendedName>
        <fullName evidence="1">DUF7835 domain-containing protein</fullName>
    </recommendedName>
</protein>
<dbReference type="AlphaFoldDB" id="M0DH94"/>
<dbReference type="InParanoid" id="M0DH94"/>
<evidence type="ECO:0000313" key="2">
    <source>
        <dbReference type="EMBL" id="ELZ34845.1"/>
    </source>
</evidence>
<reference evidence="2 3" key="1">
    <citation type="journal article" date="2014" name="PLoS Genet.">
        <title>Phylogenetically driven sequencing of extremely halophilic archaea reveals strategies for static and dynamic osmo-response.</title>
        <authorList>
            <person name="Becker E.A."/>
            <person name="Seitzer P.M."/>
            <person name="Tritt A."/>
            <person name="Larsen D."/>
            <person name="Krusor M."/>
            <person name="Yao A.I."/>
            <person name="Wu D."/>
            <person name="Madern D."/>
            <person name="Eisen J.A."/>
            <person name="Darling A.E."/>
            <person name="Facciotti M.T."/>
        </authorList>
    </citation>
    <scope>NUCLEOTIDE SEQUENCE [LARGE SCALE GENOMIC DNA]</scope>
    <source>
        <strain evidence="2 3">JCM 14848</strain>
    </source>
</reference>
<dbReference type="RefSeq" id="WP_008382989.1">
    <property type="nucleotide sequence ID" value="NZ_AOIV01000003.1"/>
</dbReference>
<keyword evidence="3" id="KW-1185">Reference proteome</keyword>
<dbReference type="Proteomes" id="UP000011513">
    <property type="component" value="Unassembled WGS sequence"/>
</dbReference>
<sequence length="75" mass="8230">MIGQQDRGVPEVAETVVRACSRCGGEREHKVTVSIRRTESRGDVRGWDGNDAFDRGSYKVLKCLSCGQSVKESDA</sequence>
<evidence type="ECO:0000259" key="1">
    <source>
        <dbReference type="Pfam" id="PF25205"/>
    </source>
</evidence>
<name>M0DH94_HALPD</name>
<feature type="domain" description="DUF7835" evidence="1">
    <location>
        <begin position="13"/>
        <end position="70"/>
    </location>
</feature>
<evidence type="ECO:0000313" key="3">
    <source>
        <dbReference type="Proteomes" id="UP000011513"/>
    </source>
</evidence>
<dbReference type="EMBL" id="AOIV01000003">
    <property type="protein sequence ID" value="ELZ34845.1"/>
    <property type="molecule type" value="Genomic_DNA"/>
</dbReference>